<evidence type="ECO:0000313" key="1">
    <source>
        <dbReference type="EMBL" id="GGX47908.1"/>
    </source>
</evidence>
<reference evidence="2" key="1">
    <citation type="journal article" date="2019" name="Int. J. Syst. Evol. Microbiol.">
        <title>The Global Catalogue of Microorganisms (GCM) 10K type strain sequencing project: providing services to taxonomists for standard genome sequencing and annotation.</title>
        <authorList>
            <consortium name="The Broad Institute Genomics Platform"/>
            <consortium name="The Broad Institute Genome Sequencing Center for Infectious Disease"/>
            <person name="Wu L."/>
            <person name="Ma J."/>
        </authorList>
    </citation>
    <scope>NUCLEOTIDE SEQUENCE [LARGE SCALE GENOMIC DNA]</scope>
    <source>
        <strain evidence="2">KCTC 23917</strain>
    </source>
</reference>
<sequence length="126" mass="13296">MQAVLPVPVTIVTGADYAAREHAIASAMAAMPASPASAHAVLLEGLPQGNPVLHPSAQIALQRIAPGCICCAGQLTLKVTLNRLLRPRPARLWLAMASSAHYDSLCELLKNAPYSEILLADQHISL</sequence>
<dbReference type="EMBL" id="BMYU01000007">
    <property type="protein sequence ID" value="GGX47908.1"/>
    <property type="molecule type" value="Genomic_DNA"/>
</dbReference>
<evidence type="ECO:0000313" key="2">
    <source>
        <dbReference type="Proteomes" id="UP000653343"/>
    </source>
</evidence>
<name>A0ABQ2Y0M2_9BURK</name>
<protein>
    <recommendedName>
        <fullName evidence="3">GTPase</fullName>
    </recommendedName>
</protein>
<proteinExistence type="predicted"/>
<dbReference type="RefSeq" id="WP_189357833.1">
    <property type="nucleotide sequence ID" value="NZ_BMYU01000007.1"/>
</dbReference>
<gene>
    <name evidence="1" type="ORF">GCM10010946_28020</name>
</gene>
<evidence type="ECO:0008006" key="3">
    <source>
        <dbReference type="Google" id="ProtNLM"/>
    </source>
</evidence>
<keyword evidence="2" id="KW-1185">Reference proteome</keyword>
<organism evidence="1 2">
    <name type="scientific">Undibacterium squillarum</name>
    <dbReference type="NCBI Taxonomy" id="1131567"/>
    <lineage>
        <taxon>Bacteria</taxon>
        <taxon>Pseudomonadati</taxon>
        <taxon>Pseudomonadota</taxon>
        <taxon>Betaproteobacteria</taxon>
        <taxon>Burkholderiales</taxon>
        <taxon>Oxalobacteraceae</taxon>
        <taxon>Undibacterium</taxon>
    </lineage>
</organism>
<dbReference type="Proteomes" id="UP000653343">
    <property type="component" value="Unassembled WGS sequence"/>
</dbReference>
<comment type="caution">
    <text evidence="1">The sequence shown here is derived from an EMBL/GenBank/DDBJ whole genome shotgun (WGS) entry which is preliminary data.</text>
</comment>
<accession>A0ABQ2Y0M2</accession>